<name>A0A0F9S8U1_9ZZZZ</name>
<gene>
    <name evidence="1" type="ORF">LCGC14_0803830</name>
</gene>
<proteinExistence type="predicted"/>
<comment type="caution">
    <text evidence="1">The sequence shown here is derived from an EMBL/GenBank/DDBJ whole genome shotgun (WGS) entry which is preliminary data.</text>
</comment>
<accession>A0A0F9S8U1</accession>
<dbReference type="AlphaFoldDB" id="A0A0F9S8U1"/>
<dbReference type="EMBL" id="LAZR01002179">
    <property type="protein sequence ID" value="KKN33416.1"/>
    <property type="molecule type" value="Genomic_DNA"/>
</dbReference>
<reference evidence="1" key="1">
    <citation type="journal article" date="2015" name="Nature">
        <title>Complex archaea that bridge the gap between prokaryotes and eukaryotes.</title>
        <authorList>
            <person name="Spang A."/>
            <person name="Saw J.H."/>
            <person name="Jorgensen S.L."/>
            <person name="Zaremba-Niedzwiedzka K."/>
            <person name="Martijn J."/>
            <person name="Lind A.E."/>
            <person name="van Eijk R."/>
            <person name="Schleper C."/>
            <person name="Guy L."/>
            <person name="Ettema T.J."/>
        </authorList>
    </citation>
    <scope>NUCLEOTIDE SEQUENCE</scope>
</reference>
<sequence length="184" mass="19214">MSAPTGYSRVPTQTGQQQDALSQLLSMITGSGAEGFESALQNLIGLLSGSDESFEAFEAPLMRQFQEQILPSVQERLTAMGQGGGRSTGAKHVLAQSAERFGEGLASQRAGLQQNAIQQLLGTYLQGQGLGLGTQAFGFAEQPSGFFANLGQGLGQGVGQGIGGGGFSDLIKSFFPQSNPQQRR</sequence>
<protein>
    <submittedName>
        <fullName evidence="1">Uncharacterized protein</fullName>
    </submittedName>
</protein>
<organism evidence="1">
    <name type="scientific">marine sediment metagenome</name>
    <dbReference type="NCBI Taxonomy" id="412755"/>
    <lineage>
        <taxon>unclassified sequences</taxon>
        <taxon>metagenomes</taxon>
        <taxon>ecological metagenomes</taxon>
    </lineage>
</organism>
<evidence type="ECO:0000313" key="1">
    <source>
        <dbReference type="EMBL" id="KKN33416.1"/>
    </source>
</evidence>